<name>A0A0K0X044_MYCGD</name>
<feature type="transmembrane region" description="Helical" evidence="3">
    <location>
        <begin position="80"/>
        <end position="99"/>
    </location>
</feature>
<feature type="transmembrane region" description="Helical" evidence="3">
    <location>
        <begin position="174"/>
        <end position="194"/>
    </location>
</feature>
<evidence type="ECO:0000313" key="4">
    <source>
        <dbReference type="EMBL" id="AKS30653.1"/>
    </source>
</evidence>
<proteinExistence type="inferred from homology"/>
<dbReference type="GO" id="GO:0005886">
    <property type="term" value="C:plasma membrane"/>
    <property type="evidence" value="ECO:0007669"/>
    <property type="project" value="UniProtKB-UniRule"/>
</dbReference>
<dbReference type="EMBL" id="CP012150">
    <property type="protein sequence ID" value="AKS30653.1"/>
    <property type="molecule type" value="Genomic_DNA"/>
</dbReference>
<accession>A0A0K0X044</accession>
<dbReference type="RefSeq" id="WP_049743055.1">
    <property type="nucleotide sequence ID" value="NZ_CP012150.1"/>
</dbReference>
<protein>
    <submittedName>
        <fullName evidence="4">2-hydroxycarboxylate transporter</fullName>
    </submittedName>
</protein>
<keyword evidence="1" id="KW-0813">Transport</keyword>
<organism evidence="4 5">
    <name type="scientific">Mycolicibacterium goodii</name>
    <name type="common">Mycobacterium goodii</name>
    <dbReference type="NCBI Taxonomy" id="134601"/>
    <lineage>
        <taxon>Bacteria</taxon>
        <taxon>Bacillati</taxon>
        <taxon>Actinomycetota</taxon>
        <taxon>Actinomycetes</taxon>
        <taxon>Mycobacteriales</taxon>
        <taxon>Mycobacteriaceae</taxon>
        <taxon>Mycolicibacterium</taxon>
    </lineage>
</organism>
<dbReference type="PANTHER" id="PTHR40033:SF1">
    <property type="entry name" value="CITRATE-SODIUM SYMPORTER"/>
    <property type="match status" value="1"/>
</dbReference>
<feature type="transmembrane region" description="Helical" evidence="3">
    <location>
        <begin position="299"/>
        <end position="316"/>
    </location>
</feature>
<dbReference type="PIRSF" id="PIRSF005348">
    <property type="entry name" value="YxkH"/>
    <property type="match status" value="1"/>
</dbReference>
<feature type="transmembrane region" description="Helical" evidence="3">
    <location>
        <begin position="362"/>
        <end position="386"/>
    </location>
</feature>
<feature type="transmembrane region" description="Helical" evidence="3">
    <location>
        <begin position="32"/>
        <end position="50"/>
    </location>
</feature>
<keyword evidence="1 3" id="KW-0472">Membrane</keyword>
<evidence type="ECO:0000313" key="5">
    <source>
        <dbReference type="Proteomes" id="UP000062255"/>
    </source>
</evidence>
<dbReference type="GO" id="GO:0008514">
    <property type="term" value="F:organic anion transmembrane transporter activity"/>
    <property type="evidence" value="ECO:0007669"/>
    <property type="project" value="InterPro"/>
</dbReference>
<feature type="transmembrane region" description="Helical" evidence="3">
    <location>
        <begin position="214"/>
        <end position="234"/>
    </location>
</feature>
<dbReference type="Pfam" id="PF03390">
    <property type="entry name" value="2HCT"/>
    <property type="match status" value="1"/>
</dbReference>
<dbReference type="PATRIC" id="fig|134601.6.peg.169"/>
<dbReference type="STRING" id="134601.AFA91_00800"/>
<keyword evidence="1" id="KW-0769">Symport</keyword>
<evidence type="ECO:0000256" key="2">
    <source>
        <dbReference type="SAM" id="MobiDB-lite"/>
    </source>
</evidence>
<feature type="transmembrane region" description="Helical" evidence="3">
    <location>
        <begin position="111"/>
        <end position="133"/>
    </location>
</feature>
<sequence>MTSAHVEQAGTEPARPERKPDMNATLGLPLKWFIPSALVVTALAFAVTPAPGMTSGFAITMAIGGLLMVVGNAIPGLNKIGGGVILAILAPAVLHTYGLMPEGAAKAIENFYDLSEFGEFIVAALIVGSILGMNRDVLIKAGSRIILPIIATIAICFSLFGVIGWLTGYGAGKMLFFVVGPVLGGGVAAGAIPISELIASNSGGEAEQYLSQLVPAVVVANTVCIIVAGLLAWMGRRRTNLFRNFNGDGDLARSKTRLLKADSRKVAPVEAVNSTITGFFTAGVLFMVSHAISGFIPTIHSYVILIILCAVAKVFLPIPDRIVDAADLWYRMVANAFIPAVLVAVSIVAIDFHLVISLLADPIYMISTVAVVFVATLAAGFIGWLVNLYFIESAISGGLGLADFGSSGDLAVLGASNRLELLPFLSISSRIGGGLVVLALSLLGPILL</sequence>
<reference evidence="4 5" key="1">
    <citation type="submission" date="2015-07" db="EMBL/GenBank/DDBJ databases">
        <title>Complete genome sequence of Mycobacterium goodii X7B, a facultative thermophilic biodesulfurizing bacterium.</title>
        <authorList>
            <person name="Yu B."/>
            <person name="Li F."/>
            <person name="Xu P."/>
        </authorList>
    </citation>
    <scope>NUCLEOTIDE SEQUENCE [LARGE SCALE GENOMIC DNA]</scope>
    <source>
        <strain evidence="4 5">X7B</strain>
    </source>
</reference>
<dbReference type="Proteomes" id="UP000062255">
    <property type="component" value="Chromosome"/>
</dbReference>
<keyword evidence="3" id="KW-0812">Transmembrane</keyword>
<gene>
    <name evidence="4" type="ORF">AFA91_00800</name>
</gene>
<feature type="transmembrane region" description="Helical" evidence="3">
    <location>
        <begin position="145"/>
        <end position="167"/>
    </location>
</feature>
<feature type="transmembrane region" description="Helical" evidence="3">
    <location>
        <begin position="271"/>
        <end position="293"/>
    </location>
</feature>
<dbReference type="PANTHER" id="PTHR40033">
    <property type="entry name" value="NA(+)-MALATE SYMPORTER"/>
    <property type="match status" value="1"/>
</dbReference>
<dbReference type="GO" id="GO:0015293">
    <property type="term" value="F:symporter activity"/>
    <property type="evidence" value="ECO:0007669"/>
    <property type="project" value="UniProtKB-UniRule"/>
</dbReference>
<keyword evidence="3" id="KW-1133">Transmembrane helix</keyword>
<dbReference type="InterPro" id="IPR004679">
    <property type="entry name" value="2-OHcarboxylate_transport"/>
</dbReference>
<feature type="region of interest" description="Disordered" evidence="2">
    <location>
        <begin position="1"/>
        <end position="22"/>
    </location>
</feature>
<feature type="transmembrane region" description="Helical" evidence="3">
    <location>
        <begin position="328"/>
        <end position="350"/>
    </location>
</feature>
<dbReference type="KEGG" id="mgo:AFA91_00800"/>
<comment type="similarity">
    <text evidence="1">Belongs to the 2-hydroxycarboxylate transporter (2-HCT) (TC 2.A.24) family.</text>
</comment>
<evidence type="ECO:0000256" key="3">
    <source>
        <dbReference type="SAM" id="Phobius"/>
    </source>
</evidence>
<evidence type="ECO:0000256" key="1">
    <source>
        <dbReference type="PIRNR" id="PIRNR005348"/>
    </source>
</evidence>
<dbReference type="OrthoDB" id="8584824at2"/>
<feature type="transmembrane region" description="Helical" evidence="3">
    <location>
        <begin position="57"/>
        <end position="74"/>
    </location>
</feature>
<dbReference type="AlphaFoldDB" id="A0A0K0X044"/>